<keyword evidence="3 9" id="KW-0812">Transmembrane</keyword>
<evidence type="ECO:0000256" key="7">
    <source>
        <dbReference type="ARBA" id="ARBA00023136"/>
    </source>
</evidence>
<feature type="transmembrane region" description="Helical" evidence="10">
    <location>
        <begin position="6"/>
        <end position="27"/>
    </location>
</feature>
<dbReference type="InterPro" id="IPR036318">
    <property type="entry name" value="FAD-bd_PCMH-like_sf"/>
</dbReference>
<dbReference type="PANTHER" id="PTHR22777:SF17">
    <property type="entry name" value="UPF0053 PROTEIN SLL0260"/>
    <property type="match status" value="1"/>
</dbReference>
<evidence type="ECO:0000313" key="14">
    <source>
        <dbReference type="Proteomes" id="UP001274321"/>
    </source>
</evidence>
<dbReference type="InterPro" id="IPR002550">
    <property type="entry name" value="CNNM"/>
</dbReference>
<name>A0ABU4RR25_9HYPH</name>
<evidence type="ECO:0000256" key="6">
    <source>
        <dbReference type="ARBA" id="ARBA00023122"/>
    </source>
</evidence>
<protein>
    <submittedName>
        <fullName evidence="13">Hemolysin family protein</fullName>
    </submittedName>
</protein>
<reference evidence="13 14" key="1">
    <citation type="submission" date="2023-11" db="EMBL/GenBank/DDBJ databases">
        <authorList>
            <person name="Bao R."/>
        </authorList>
    </citation>
    <scope>NUCLEOTIDE SEQUENCE [LARGE SCALE GENOMIC DNA]</scope>
    <source>
        <strain evidence="13 14">PJ23</strain>
    </source>
</reference>
<evidence type="ECO:0000256" key="4">
    <source>
        <dbReference type="ARBA" id="ARBA00022737"/>
    </source>
</evidence>
<feature type="domain" description="CBS" evidence="11">
    <location>
        <begin position="283"/>
        <end position="341"/>
    </location>
</feature>
<dbReference type="Pfam" id="PF03471">
    <property type="entry name" value="CorC_HlyC"/>
    <property type="match status" value="1"/>
</dbReference>
<keyword evidence="7 9" id="KW-0472">Membrane</keyword>
<dbReference type="SMART" id="SM01091">
    <property type="entry name" value="CorC_HlyC"/>
    <property type="match status" value="1"/>
</dbReference>
<dbReference type="SUPFAM" id="SSF56176">
    <property type="entry name" value="FAD-binding/transporter-associated domain-like"/>
    <property type="match status" value="1"/>
</dbReference>
<keyword evidence="4" id="KW-0677">Repeat</keyword>
<feature type="domain" description="CNNM transmembrane" evidence="12">
    <location>
        <begin position="1"/>
        <end position="199"/>
    </location>
</feature>
<evidence type="ECO:0000256" key="8">
    <source>
        <dbReference type="PROSITE-ProRule" id="PRU00703"/>
    </source>
</evidence>
<evidence type="ECO:0000256" key="3">
    <source>
        <dbReference type="ARBA" id="ARBA00022692"/>
    </source>
</evidence>
<dbReference type="InterPro" id="IPR000644">
    <property type="entry name" value="CBS_dom"/>
</dbReference>
<dbReference type="InterPro" id="IPR005170">
    <property type="entry name" value="Transptr-assoc_dom"/>
</dbReference>
<sequence>MPVFEIVIILALIILNGFFAMSELAVVSSRQARLQGLARDGDVRAARALKLAEDPSRFLSAVQIGITLIGILTGAFGGATIAERLSGWLSQFPAIAAYSNPISVAVVVIIITYLSLILGELVPKRIALAAPEKIAMMVSGPLLIVAKVAKPFVSLLSVSGSGVLALLGIKETDKEQVTEEEVRTVIAEGTASGVIDPVERAMLEGVLRLADRPIRAIMVPRPDIVWIDMDDPEEQIRHELVTGTASRVVVAKGGNIDEPLGVVRKKDLLAQMLRGEPLDIPSCMVQPLYVPEGISVLTLLNMFKTQPAHLAIVVDEFGSVEGLVTPTDVLEAIAGDFIHGSMGEVPEILPRGDGSYLVDGAASLDSIKETFGIKMREEDDFHTVAGLVLDALGRIPETGERLQIGTWSVEVVDMDGRRIDKLLFSPLTHANEGLPAIPEA</sequence>
<dbReference type="Pfam" id="PF01595">
    <property type="entry name" value="CNNM"/>
    <property type="match status" value="1"/>
</dbReference>
<dbReference type="Proteomes" id="UP001274321">
    <property type="component" value="Unassembled WGS sequence"/>
</dbReference>
<evidence type="ECO:0000259" key="11">
    <source>
        <dbReference type="PROSITE" id="PS51371"/>
    </source>
</evidence>
<keyword evidence="14" id="KW-1185">Reference proteome</keyword>
<dbReference type="SUPFAM" id="SSF54631">
    <property type="entry name" value="CBS-domain pair"/>
    <property type="match status" value="1"/>
</dbReference>
<evidence type="ECO:0000256" key="5">
    <source>
        <dbReference type="ARBA" id="ARBA00022989"/>
    </source>
</evidence>
<keyword evidence="5 9" id="KW-1133">Transmembrane helix</keyword>
<evidence type="ECO:0000256" key="10">
    <source>
        <dbReference type="SAM" id="Phobius"/>
    </source>
</evidence>
<feature type="transmembrane region" description="Helical" evidence="10">
    <location>
        <begin position="102"/>
        <end position="122"/>
    </location>
</feature>
<dbReference type="PROSITE" id="PS51846">
    <property type="entry name" value="CNNM"/>
    <property type="match status" value="1"/>
</dbReference>
<feature type="transmembrane region" description="Helical" evidence="10">
    <location>
        <begin position="58"/>
        <end position="82"/>
    </location>
</feature>
<comment type="caution">
    <text evidence="13">The sequence shown here is derived from an EMBL/GenBank/DDBJ whole genome shotgun (WGS) entry which is preliminary data.</text>
</comment>
<gene>
    <name evidence="13" type="ORF">SCD90_14565</name>
</gene>
<dbReference type="InterPro" id="IPR044751">
    <property type="entry name" value="Ion_transp-like_CBS"/>
</dbReference>
<evidence type="ECO:0000313" key="13">
    <source>
        <dbReference type="EMBL" id="MDX6807292.1"/>
    </source>
</evidence>
<evidence type="ECO:0000256" key="9">
    <source>
        <dbReference type="PROSITE-ProRule" id="PRU01193"/>
    </source>
</evidence>
<evidence type="ECO:0000256" key="1">
    <source>
        <dbReference type="ARBA" id="ARBA00004141"/>
    </source>
</evidence>
<dbReference type="Gene3D" id="3.30.465.10">
    <property type="match status" value="1"/>
</dbReference>
<dbReference type="EMBL" id="JAXAFJ010000010">
    <property type="protein sequence ID" value="MDX6807292.1"/>
    <property type="molecule type" value="Genomic_DNA"/>
</dbReference>
<dbReference type="Gene3D" id="3.10.580.10">
    <property type="entry name" value="CBS-domain"/>
    <property type="match status" value="1"/>
</dbReference>
<dbReference type="CDD" id="cd04590">
    <property type="entry name" value="CBS_pair_CorC_HlyC_assoc"/>
    <property type="match status" value="1"/>
</dbReference>
<dbReference type="PANTHER" id="PTHR22777">
    <property type="entry name" value="HEMOLYSIN-RELATED"/>
    <property type="match status" value="1"/>
</dbReference>
<evidence type="ECO:0000259" key="12">
    <source>
        <dbReference type="PROSITE" id="PS51846"/>
    </source>
</evidence>
<dbReference type="Pfam" id="PF00571">
    <property type="entry name" value="CBS"/>
    <property type="match status" value="1"/>
</dbReference>
<comment type="subcellular location">
    <subcellularLocation>
        <location evidence="1">Membrane</location>
        <topology evidence="1">Multi-pass membrane protein</topology>
    </subcellularLocation>
</comment>
<organism evidence="13 14">
    <name type="scientific">Terrihabitans rhizophilus</name>
    <dbReference type="NCBI Taxonomy" id="3092662"/>
    <lineage>
        <taxon>Bacteria</taxon>
        <taxon>Pseudomonadati</taxon>
        <taxon>Pseudomonadota</taxon>
        <taxon>Alphaproteobacteria</taxon>
        <taxon>Hyphomicrobiales</taxon>
        <taxon>Terrihabitans</taxon>
    </lineage>
</organism>
<dbReference type="InterPro" id="IPR016169">
    <property type="entry name" value="FAD-bd_PCMH_sub2"/>
</dbReference>
<comment type="similarity">
    <text evidence="2">Belongs to the UPF0053 family. Hemolysin C subfamily.</text>
</comment>
<feature type="domain" description="CBS" evidence="11">
    <location>
        <begin position="218"/>
        <end position="278"/>
    </location>
</feature>
<dbReference type="InterPro" id="IPR046342">
    <property type="entry name" value="CBS_dom_sf"/>
</dbReference>
<dbReference type="RefSeq" id="WP_319845421.1">
    <property type="nucleotide sequence ID" value="NZ_JAXAFJ010000010.1"/>
</dbReference>
<feature type="transmembrane region" description="Helical" evidence="10">
    <location>
        <begin position="134"/>
        <end position="153"/>
    </location>
</feature>
<accession>A0ABU4RR25</accession>
<dbReference type="PROSITE" id="PS51371">
    <property type="entry name" value="CBS"/>
    <property type="match status" value="2"/>
</dbReference>
<proteinExistence type="inferred from homology"/>
<evidence type="ECO:0000256" key="2">
    <source>
        <dbReference type="ARBA" id="ARBA00006446"/>
    </source>
</evidence>
<keyword evidence="6 8" id="KW-0129">CBS domain</keyword>